<dbReference type="Gene3D" id="2.40.50.100">
    <property type="match status" value="1"/>
</dbReference>
<comment type="caution">
    <text evidence="2">The sequence shown here is derived from an EMBL/GenBank/DDBJ whole genome shotgun (WGS) entry which is preliminary data.</text>
</comment>
<dbReference type="InterPro" id="IPR005116">
    <property type="entry name" value="Transp-assoc_OB_typ1"/>
</dbReference>
<sequence>MGQTGIPVCPSREGFFMKPSARNQLKGRITNILRGATTSHITIDVNSTLITSVMIGVD</sequence>
<evidence type="ECO:0000313" key="2">
    <source>
        <dbReference type="EMBL" id="GLQ83226.1"/>
    </source>
</evidence>
<name>A0AA37WAN0_9PROT</name>
<gene>
    <name evidence="2" type="ORF">GCM10007872_01340</name>
</gene>
<evidence type="ECO:0000259" key="1">
    <source>
        <dbReference type="Pfam" id="PF03459"/>
    </source>
</evidence>
<evidence type="ECO:0000313" key="3">
    <source>
        <dbReference type="Proteomes" id="UP001156708"/>
    </source>
</evidence>
<dbReference type="AlphaFoldDB" id="A0AA37WAN0"/>
<organism evidence="2 3">
    <name type="scientific">Gluconobacter sphaericus NBRC 12467</name>
    <dbReference type="NCBI Taxonomy" id="1307951"/>
    <lineage>
        <taxon>Bacteria</taxon>
        <taxon>Pseudomonadati</taxon>
        <taxon>Pseudomonadota</taxon>
        <taxon>Alphaproteobacteria</taxon>
        <taxon>Acetobacterales</taxon>
        <taxon>Acetobacteraceae</taxon>
        <taxon>Gluconobacter</taxon>
    </lineage>
</organism>
<dbReference type="Proteomes" id="UP001156708">
    <property type="component" value="Unassembled WGS sequence"/>
</dbReference>
<dbReference type="SUPFAM" id="SSF50331">
    <property type="entry name" value="MOP-like"/>
    <property type="match status" value="1"/>
</dbReference>
<dbReference type="InterPro" id="IPR008995">
    <property type="entry name" value="Mo/tungstate-bd_C_term_dom"/>
</dbReference>
<keyword evidence="3" id="KW-1185">Reference proteome</keyword>
<reference evidence="3" key="1">
    <citation type="journal article" date="2019" name="Int. J. Syst. Evol. Microbiol.">
        <title>The Global Catalogue of Microorganisms (GCM) 10K type strain sequencing project: providing services to taxonomists for standard genome sequencing and annotation.</title>
        <authorList>
            <consortium name="The Broad Institute Genomics Platform"/>
            <consortium name="The Broad Institute Genome Sequencing Center for Infectious Disease"/>
            <person name="Wu L."/>
            <person name="Ma J."/>
        </authorList>
    </citation>
    <scope>NUCLEOTIDE SEQUENCE [LARGE SCALE GENOMIC DNA]</scope>
    <source>
        <strain evidence="3">NBRC 12467</strain>
    </source>
</reference>
<feature type="domain" description="Transport-associated OB type 1" evidence="1">
    <location>
        <begin position="19"/>
        <end position="53"/>
    </location>
</feature>
<dbReference type="EMBL" id="BSNZ01000002">
    <property type="protein sequence ID" value="GLQ83226.1"/>
    <property type="molecule type" value="Genomic_DNA"/>
</dbReference>
<protein>
    <recommendedName>
        <fullName evidence="1">Transport-associated OB type 1 domain-containing protein</fullName>
    </recommendedName>
</protein>
<accession>A0AA37WAN0</accession>
<dbReference type="Pfam" id="PF03459">
    <property type="entry name" value="TOBE"/>
    <property type="match status" value="1"/>
</dbReference>
<proteinExistence type="predicted"/>